<reference evidence="2" key="1">
    <citation type="submission" date="2020-11" db="EMBL/GenBank/DDBJ databases">
        <authorList>
            <consortium name="DOE Joint Genome Institute"/>
            <person name="Ahrendt S."/>
            <person name="Riley R."/>
            <person name="Andreopoulos W."/>
            <person name="Labutti K."/>
            <person name="Pangilinan J."/>
            <person name="Ruiz-Duenas F.J."/>
            <person name="Barrasa J.M."/>
            <person name="Sanchez-Garcia M."/>
            <person name="Camarero S."/>
            <person name="Miyauchi S."/>
            <person name="Serrano A."/>
            <person name="Linde D."/>
            <person name="Babiker R."/>
            <person name="Drula E."/>
            <person name="Ayuso-Fernandez I."/>
            <person name="Pacheco R."/>
            <person name="Padilla G."/>
            <person name="Ferreira P."/>
            <person name="Barriuso J."/>
            <person name="Kellner H."/>
            <person name="Castanera R."/>
            <person name="Alfaro M."/>
            <person name="Ramirez L."/>
            <person name="Pisabarro A.G."/>
            <person name="Kuo A."/>
            <person name="Tritt A."/>
            <person name="Lipzen A."/>
            <person name="He G."/>
            <person name="Yan M."/>
            <person name="Ng V."/>
            <person name="Cullen D."/>
            <person name="Martin F."/>
            <person name="Rosso M.-N."/>
            <person name="Henrissat B."/>
            <person name="Hibbett D."/>
            <person name="Martinez A.T."/>
            <person name="Grigoriev I.V."/>
        </authorList>
    </citation>
    <scope>NUCLEOTIDE SEQUENCE</scope>
    <source>
        <strain evidence="2">AH 40177</strain>
    </source>
</reference>
<keyword evidence="1" id="KW-0812">Transmembrane</keyword>
<gene>
    <name evidence="2" type="ORF">BDP27DRAFT_824473</name>
</gene>
<sequence>MKRTTWDFRRYSHHSLFSVLNKDGLKVFCAIGVAVVATIVTSAIKRVNPHFFIFPIFIPLICAAGCHTILNLQRLESELAGADGSSSEQKRDIELTTIGNVNITTWDAPWDARTFRIIEDETF</sequence>
<dbReference type="AlphaFoldDB" id="A0A9P5U7Z1"/>
<evidence type="ECO:0000313" key="2">
    <source>
        <dbReference type="EMBL" id="KAF9068418.1"/>
    </source>
</evidence>
<dbReference type="Proteomes" id="UP000772434">
    <property type="component" value="Unassembled WGS sequence"/>
</dbReference>
<evidence type="ECO:0000256" key="1">
    <source>
        <dbReference type="SAM" id="Phobius"/>
    </source>
</evidence>
<keyword evidence="1" id="KW-0472">Membrane</keyword>
<feature type="transmembrane region" description="Helical" evidence="1">
    <location>
        <begin position="25"/>
        <end position="44"/>
    </location>
</feature>
<accession>A0A9P5U7Z1</accession>
<organism evidence="2 3">
    <name type="scientific">Rhodocollybia butyracea</name>
    <dbReference type="NCBI Taxonomy" id="206335"/>
    <lineage>
        <taxon>Eukaryota</taxon>
        <taxon>Fungi</taxon>
        <taxon>Dikarya</taxon>
        <taxon>Basidiomycota</taxon>
        <taxon>Agaricomycotina</taxon>
        <taxon>Agaricomycetes</taxon>
        <taxon>Agaricomycetidae</taxon>
        <taxon>Agaricales</taxon>
        <taxon>Marasmiineae</taxon>
        <taxon>Omphalotaceae</taxon>
        <taxon>Rhodocollybia</taxon>
    </lineage>
</organism>
<proteinExistence type="predicted"/>
<feature type="transmembrane region" description="Helical" evidence="1">
    <location>
        <begin position="50"/>
        <end position="70"/>
    </location>
</feature>
<keyword evidence="1" id="KW-1133">Transmembrane helix</keyword>
<protein>
    <submittedName>
        <fullName evidence="2">Uncharacterized protein</fullName>
    </submittedName>
</protein>
<name>A0A9P5U7Z1_9AGAR</name>
<dbReference type="EMBL" id="JADNRY010000061">
    <property type="protein sequence ID" value="KAF9068418.1"/>
    <property type="molecule type" value="Genomic_DNA"/>
</dbReference>
<keyword evidence="3" id="KW-1185">Reference proteome</keyword>
<comment type="caution">
    <text evidence="2">The sequence shown here is derived from an EMBL/GenBank/DDBJ whole genome shotgun (WGS) entry which is preliminary data.</text>
</comment>
<evidence type="ECO:0000313" key="3">
    <source>
        <dbReference type="Proteomes" id="UP000772434"/>
    </source>
</evidence>